<evidence type="ECO:0000256" key="1">
    <source>
        <dbReference type="SAM" id="Phobius"/>
    </source>
</evidence>
<dbReference type="PANTHER" id="PTHR38695">
    <property type="entry name" value="AMINO ACID PERMEASE_ SLC12A DOMAIN-CONTAINING PROTEIN"/>
    <property type="match status" value="1"/>
</dbReference>
<gene>
    <name evidence="3" type="ORF">GJ744_009741</name>
</gene>
<dbReference type="PANTHER" id="PTHR38695:SF1">
    <property type="entry name" value="AMINO ACID PERMEASE_ SLC12A DOMAIN-CONTAINING PROTEIN"/>
    <property type="match status" value="1"/>
</dbReference>
<keyword evidence="1" id="KW-0812">Transmembrane</keyword>
<feature type="transmembrane region" description="Helical" evidence="1">
    <location>
        <begin position="47"/>
        <end position="71"/>
    </location>
</feature>
<dbReference type="Pfam" id="PF17648">
    <property type="entry name" value="Luciferase"/>
    <property type="match status" value="1"/>
</dbReference>
<dbReference type="AlphaFoldDB" id="A0A8H7AY88"/>
<keyword evidence="1" id="KW-0472">Membrane</keyword>
<evidence type="ECO:0000313" key="3">
    <source>
        <dbReference type="EMBL" id="KAF7513320.1"/>
    </source>
</evidence>
<dbReference type="InterPro" id="IPR048273">
    <property type="entry name" value="Luciferase"/>
</dbReference>
<organism evidence="3 4">
    <name type="scientific">Endocarpon pusillum</name>
    <dbReference type="NCBI Taxonomy" id="364733"/>
    <lineage>
        <taxon>Eukaryota</taxon>
        <taxon>Fungi</taxon>
        <taxon>Dikarya</taxon>
        <taxon>Ascomycota</taxon>
        <taxon>Pezizomycotina</taxon>
        <taxon>Eurotiomycetes</taxon>
        <taxon>Chaetothyriomycetidae</taxon>
        <taxon>Verrucariales</taxon>
        <taxon>Verrucariaceae</taxon>
        <taxon>Endocarpon</taxon>
    </lineage>
</organism>
<evidence type="ECO:0000259" key="2">
    <source>
        <dbReference type="Pfam" id="PF17648"/>
    </source>
</evidence>
<keyword evidence="4" id="KW-1185">Reference proteome</keyword>
<dbReference type="Proteomes" id="UP000606974">
    <property type="component" value="Unassembled WGS sequence"/>
</dbReference>
<accession>A0A8H7AY88</accession>
<proteinExistence type="predicted"/>
<dbReference type="InterPro" id="IPR040841">
    <property type="entry name" value="Luciferase_dom"/>
</dbReference>
<feature type="domain" description="Luciferase" evidence="2">
    <location>
        <begin position="207"/>
        <end position="279"/>
    </location>
</feature>
<keyword evidence="1" id="KW-1133">Transmembrane helix</keyword>
<name>A0A8H7AY88_9EURO</name>
<dbReference type="OrthoDB" id="5358398at2759"/>
<protein>
    <recommendedName>
        <fullName evidence="2">Luciferase domain-containing protein</fullName>
    </recommendedName>
</protein>
<reference evidence="3" key="1">
    <citation type="submission" date="2020-02" db="EMBL/GenBank/DDBJ databases">
        <authorList>
            <person name="Palmer J.M."/>
        </authorList>
    </citation>
    <scope>NUCLEOTIDE SEQUENCE</scope>
    <source>
        <strain evidence="3">EPUS1.4</strain>
        <tissue evidence="3">Thallus</tissue>
    </source>
</reference>
<dbReference type="EMBL" id="JAACFV010000006">
    <property type="protein sequence ID" value="KAF7513320.1"/>
    <property type="molecule type" value="Genomic_DNA"/>
</dbReference>
<sequence length="301" mass="34606">MVIMANSTSITLSSLLNRMIHQYQNVVSTSINGGIKSLLPTMPPSPLFVPFARLGSLQIVLWLFSLVLFGMGYKYIERDYKLFLSLGPGGTPYSFRGYTKLSLISLFKLRDPYRVPVFPAKPRPANGFLDDLKARQGPRPQLLGIAPQRQITQKPSPEMIQALQDMIREMVNECPSSWYIARSTFEKHNEALFSRFRTSNEPDHHVEIVHSHKTDGSMHLHLHPEDMKIVLDKGWGERHPLARGTTWWWHWPCPRCFMIIYGPRDEAELQQIKRIIRAAAWWVSGVDTRRENELQNALASD</sequence>
<comment type="caution">
    <text evidence="3">The sequence shown here is derived from an EMBL/GenBank/DDBJ whole genome shotgun (WGS) entry which is preliminary data.</text>
</comment>
<evidence type="ECO:0000313" key="4">
    <source>
        <dbReference type="Proteomes" id="UP000606974"/>
    </source>
</evidence>